<accession>A0A3G2S6G2</accession>
<feature type="signal peptide" evidence="2">
    <location>
        <begin position="1"/>
        <end position="17"/>
    </location>
</feature>
<evidence type="ECO:0000313" key="3">
    <source>
        <dbReference type="EMBL" id="AYO43664.1"/>
    </source>
</evidence>
<proteinExistence type="predicted"/>
<sequence>MRLAYLAAALFPLAARAGWITFQNENKQKEGIPCVGSVYGNDNWLVSQFDCNAMDWNGTMCDMKCFPISSTMCLGFARDVEREVYGVSTGIWYAPHGVDSACLYLGSVYGANYSDRIGPNTTACGYIDWPETRGFGPVKRKDNGDQYTKGCWDTHNKPDPRYKQNSVHFYEGARPLNQEWCEKGYANECGEDTDMHCRPDNRYETQISCLPGLKKPLNPEIPRNKDKIPGLNKHA</sequence>
<dbReference type="AlphaFoldDB" id="A0A3G2S6G2"/>
<evidence type="ECO:0000256" key="2">
    <source>
        <dbReference type="SAM" id="SignalP"/>
    </source>
</evidence>
<organism evidence="3 4">
    <name type="scientific">Malassezia restricta (strain ATCC 96810 / NBRC 103918 / CBS 7877)</name>
    <name type="common">Seborrheic dermatitis infection agent</name>
    <dbReference type="NCBI Taxonomy" id="425264"/>
    <lineage>
        <taxon>Eukaryota</taxon>
        <taxon>Fungi</taxon>
        <taxon>Dikarya</taxon>
        <taxon>Basidiomycota</taxon>
        <taxon>Ustilaginomycotina</taxon>
        <taxon>Malasseziomycetes</taxon>
        <taxon>Malasseziales</taxon>
        <taxon>Malasseziaceae</taxon>
        <taxon>Malassezia</taxon>
    </lineage>
</organism>
<dbReference type="OrthoDB" id="3334187at2759"/>
<name>A0A3G2S6G2_MALR7</name>
<keyword evidence="2" id="KW-0732">Signal</keyword>
<keyword evidence="4" id="KW-1185">Reference proteome</keyword>
<dbReference type="Proteomes" id="UP000269793">
    <property type="component" value="Chromosome V"/>
</dbReference>
<protein>
    <submittedName>
        <fullName evidence="3">Uncharacterized protein</fullName>
    </submittedName>
</protein>
<feature type="chain" id="PRO_5018261627" evidence="2">
    <location>
        <begin position="18"/>
        <end position="235"/>
    </location>
</feature>
<gene>
    <name evidence="3" type="ORF">DNF11_2714</name>
</gene>
<dbReference type="EMBL" id="CP033152">
    <property type="protein sequence ID" value="AYO43664.1"/>
    <property type="molecule type" value="Genomic_DNA"/>
</dbReference>
<evidence type="ECO:0000313" key="4">
    <source>
        <dbReference type="Proteomes" id="UP000269793"/>
    </source>
</evidence>
<reference evidence="3 4" key="1">
    <citation type="submission" date="2018-10" db="EMBL/GenBank/DDBJ databases">
        <title>Complete genome sequence of Malassezia restricta CBS 7877.</title>
        <authorList>
            <person name="Morand S.C."/>
            <person name="Bertignac M."/>
            <person name="Iltis A."/>
            <person name="Kolder I."/>
            <person name="Pirovano W."/>
            <person name="Jourdain R."/>
            <person name="Clavaud C."/>
        </authorList>
    </citation>
    <scope>NUCLEOTIDE SEQUENCE [LARGE SCALE GENOMIC DNA]</scope>
    <source>
        <strain evidence="3 4">CBS 7877</strain>
    </source>
</reference>
<dbReference type="VEuPathDB" id="FungiDB:DNF11_2714"/>
<feature type="region of interest" description="Disordered" evidence="1">
    <location>
        <begin position="216"/>
        <end position="235"/>
    </location>
</feature>
<evidence type="ECO:0000256" key="1">
    <source>
        <dbReference type="SAM" id="MobiDB-lite"/>
    </source>
</evidence>